<evidence type="ECO:0000313" key="5">
    <source>
        <dbReference type="Proteomes" id="UP001175227"/>
    </source>
</evidence>
<feature type="domain" description="DUF6535" evidence="3">
    <location>
        <begin position="104"/>
        <end position="227"/>
    </location>
</feature>
<comment type="caution">
    <text evidence="4">The sequence shown here is derived from an EMBL/GenBank/DDBJ whole genome shotgun (WGS) entry which is preliminary data.</text>
</comment>
<evidence type="ECO:0000313" key="4">
    <source>
        <dbReference type="EMBL" id="KAK0464046.1"/>
    </source>
</evidence>
<sequence length="227" mass="24993">MPKNQPLTELGYGPVVTCEDATAKDWGNEGGGRREKESDELEIEVQEEDEVQAAGPPIFSAKATNVTTAFGMKRSNPTVERGHDLYNYKEKYPDDVSYEEATSTDNVNLLLISVGLFSALVMAFVVQSSQNLQPDYTAMSASLLYELVLIQHAVVNGSSVNIVTSPLDPSITFVPTTTDIWVNGLWFTSLFLSLTTALVAVLVKQWLHHDVTLPSGTLRDHSLLRQF</sequence>
<organism evidence="4 5">
    <name type="scientific">Armillaria novae-zelandiae</name>
    <dbReference type="NCBI Taxonomy" id="153914"/>
    <lineage>
        <taxon>Eukaryota</taxon>
        <taxon>Fungi</taxon>
        <taxon>Dikarya</taxon>
        <taxon>Basidiomycota</taxon>
        <taxon>Agaricomycotina</taxon>
        <taxon>Agaricomycetes</taxon>
        <taxon>Agaricomycetidae</taxon>
        <taxon>Agaricales</taxon>
        <taxon>Marasmiineae</taxon>
        <taxon>Physalacriaceae</taxon>
        <taxon>Armillaria</taxon>
    </lineage>
</organism>
<accession>A0AA39NEB9</accession>
<keyword evidence="2" id="KW-0472">Membrane</keyword>
<keyword evidence="2" id="KW-1133">Transmembrane helix</keyword>
<evidence type="ECO:0000259" key="3">
    <source>
        <dbReference type="Pfam" id="PF20153"/>
    </source>
</evidence>
<dbReference type="EMBL" id="JAUEPR010000103">
    <property type="protein sequence ID" value="KAK0464046.1"/>
    <property type="molecule type" value="Genomic_DNA"/>
</dbReference>
<feature type="transmembrane region" description="Helical" evidence="2">
    <location>
        <begin position="107"/>
        <end position="126"/>
    </location>
</feature>
<dbReference type="InterPro" id="IPR045338">
    <property type="entry name" value="DUF6535"/>
</dbReference>
<feature type="region of interest" description="Disordered" evidence="1">
    <location>
        <begin position="21"/>
        <end position="40"/>
    </location>
</feature>
<dbReference type="AlphaFoldDB" id="A0AA39NEB9"/>
<feature type="compositionally biased region" description="Basic and acidic residues" evidence="1">
    <location>
        <begin position="21"/>
        <end position="37"/>
    </location>
</feature>
<keyword evidence="5" id="KW-1185">Reference proteome</keyword>
<evidence type="ECO:0000256" key="2">
    <source>
        <dbReference type="SAM" id="Phobius"/>
    </source>
</evidence>
<gene>
    <name evidence="4" type="ORF">IW261DRAFT_1427468</name>
</gene>
<name>A0AA39NEB9_9AGAR</name>
<feature type="transmembrane region" description="Helical" evidence="2">
    <location>
        <begin position="180"/>
        <end position="203"/>
    </location>
</feature>
<evidence type="ECO:0000256" key="1">
    <source>
        <dbReference type="SAM" id="MobiDB-lite"/>
    </source>
</evidence>
<proteinExistence type="predicted"/>
<protein>
    <recommendedName>
        <fullName evidence="3">DUF6535 domain-containing protein</fullName>
    </recommendedName>
</protein>
<reference evidence="4" key="1">
    <citation type="submission" date="2023-06" db="EMBL/GenBank/DDBJ databases">
        <authorList>
            <consortium name="Lawrence Berkeley National Laboratory"/>
            <person name="Ahrendt S."/>
            <person name="Sahu N."/>
            <person name="Indic B."/>
            <person name="Wong-Bajracharya J."/>
            <person name="Merenyi Z."/>
            <person name="Ke H.-M."/>
            <person name="Monk M."/>
            <person name="Kocsube S."/>
            <person name="Drula E."/>
            <person name="Lipzen A."/>
            <person name="Balint B."/>
            <person name="Henrissat B."/>
            <person name="Andreopoulos B."/>
            <person name="Martin F.M."/>
            <person name="Harder C.B."/>
            <person name="Rigling D."/>
            <person name="Ford K.L."/>
            <person name="Foster G.D."/>
            <person name="Pangilinan J."/>
            <person name="Papanicolaou A."/>
            <person name="Barry K."/>
            <person name="LaButti K."/>
            <person name="Viragh M."/>
            <person name="Koriabine M."/>
            <person name="Yan M."/>
            <person name="Riley R."/>
            <person name="Champramary S."/>
            <person name="Plett K.L."/>
            <person name="Tsai I.J."/>
            <person name="Slot J."/>
            <person name="Sipos G."/>
            <person name="Plett J."/>
            <person name="Nagy L.G."/>
            <person name="Grigoriev I.V."/>
        </authorList>
    </citation>
    <scope>NUCLEOTIDE SEQUENCE</scope>
    <source>
        <strain evidence="4">ICMP 16352</strain>
    </source>
</reference>
<dbReference type="Proteomes" id="UP001175227">
    <property type="component" value="Unassembled WGS sequence"/>
</dbReference>
<keyword evidence="2" id="KW-0812">Transmembrane</keyword>
<dbReference type="Pfam" id="PF20153">
    <property type="entry name" value="DUF6535"/>
    <property type="match status" value="1"/>
</dbReference>